<keyword evidence="9" id="KW-0675">Receptor</keyword>
<evidence type="ECO:0000259" key="8">
    <source>
        <dbReference type="Pfam" id="PF07715"/>
    </source>
</evidence>
<protein>
    <submittedName>
        <fullName evidence="9">Outer membrane receptor FepA</fullName>
    </submittedName>
</protein>
<dbReference type="Pfam" id="PF00593">
    <property type="entry name" value="TonB_dep_Rec_b-barrel"/>
    <property type="match status" value="1"/>
</dbReference>
<dbReference type="NCBIfam" id="TIGR01782">
    <property type="entry name" value="TonB-Xanth-Caul"/>
    <property type="match status" value="1"/>
</dbReference>
<dbReference type="InterPro" id="IPR012910">
    <property type="entry name" value="Plug_dom"/>
</dbReference>
<comment type="similarity">
    <text evidence="4">Belongs to the TonB-dependent receptor family.</text>
</comment>
<reference evidence="10" key="1">
    <citation type="submission" date="2019-12" db="EMBL/GenBank/DDBJ databases">
        <title>Complete genome of Terracaulis silvestris 0127_4.</title>
        <authorList>
            <person name="Vieira S."/>
            <person name="Riedel T."/>
            <person name="Sproer C."/>
            <person name="Pascual J."/>
            <person name="Boedeker C."/>
            <person name="Overmann J."/>
        </authorList>
    </citation>
    <scope>NUCLEOTIDE SEQUENCE [LARGE SCALE GENOMIC DNA]</scope>
    <source>
        <strain evidence="10">0127_4</strain>
    </source>
</reference>
<keyword evidence="4" id="KW-0798">TonB box</keyword>
<dbReference type="InterPro" id="IPR010104">
    <property type="entry name" value="TonB_rcpt_bac"/>
</dbReference>
<proteinExistence type="inferred from homology"/>
<evidence type="ECO:0000256" key="2">
    <source>
        <dbReference type="ARBA" id="ARBA00023136"/>
    </source>
</evidence>
<dbReference type="CDD" id="cd01347">
    <property type="entry name" value="ligand_gated_channel"/>
    <property type="match status" value="1"/>
</dbReference>
<evidence type="ECO:0000313" key="10">
    <source>
        <dbReference type="Proteomes" id="UP000431269"/>
    </source>
</evidence>
<gene>
    <name evidence="9" type="ORF">DSM104635_03097</name>
</gene>
<keyword evidence="6" id="KW-0732">Signal</keyword>
<name>A0A6I6MNH1_9CAUL</name>
<feature type="domain" description="TonB-dependent receptor-like beta-barrel" evidence="7">
    <location>
        <begin position="381"/>
        <end position="843"/>
    </location>
</feature>
<organism evidence="9 10">
    <name type="scientific">Terricaulis silvestris</name>
    <dbReference type="NCBI Taxonomy" id="2686094"/>
    <lineage>
        <taxon>Bacteria</taxon>
        <taxon>Pseudomonadati</taxon>
        <taxon>Pseudomonadota</taxon>
        <taxon>Alphaproteobacteria</taxon>
        <taxon>Caulobacterales</taxon>
        <taxon>Caulobacteraceae</taxon>
        <taxon>Terricaulis</taxon>
    </lineage>
</organism>
<dbReference type="Gene3D" id="2.40.170.20">
    <property type="entry name" value="TonB-dependent receptor, beta-barrel domain"/>
    <property type="match status" value="1"/>
</dbReference>
<evidence type="ECO:0000256" key="6">
    <source>
        <dbReference type="SAM" id="SignalP"/>
    </source>
</evidence>
<feature type="chain" id="PRO_5026050319" evidence="6">
    <location>
        <begin position="28"/>
        <end position="878"/>
    </location>
</feature>
<dbReference type="KEGG" id="tsv:DSM104635_03097"/>
<evidence type="ECO:0000313" key="9">
    <source>
        <dbReference type="EMBL" id="QGZ96239.1"/>
    </source>
</evidence>
<feature type="signal peptide" evidence="6">
    <location>
        <begin position="1"/>
        <end position="27"/>
    </location>
</feature>
<evidence type="ECO:0000256" key="1">
    <source>
        <dbReference type="ARBA" id="ARBA00004442"/>
    </source>
</evidence>
<dbReference type="Proteomes" id="UP000431269">
    <property type="component" value="Chromosome"/>
</dbReference>
<dbReference type="PANTHER" id="PTHR40980">
    <property type="entry name" value="PLUG DOMAIN-CONTAINING PROTEIN"/>
    <property type="match status" value="1"/>
</dbReference>
<dbReference type="Gene3D" id="2.170.130.10">
    <property type="entry name" value="TonB-dependent receptor, plug domain"/>
    <property type="match status" value="1"/>
</dbReference>
<dbReference type="InterPro" id="IPR036942">
    <property type="entry name" value="Beta-barrel_TonB_sf"/>
</dbReference>
<sequence>MGRSRAARFSASSLFVLAAALASPAFAQDAPQPAEAAEDGNDIVITGVRASLRDAIEVKRESPLVMEAISSADIGQLPDVTIAESLVRLPGLNGSRDRGNSSQAAIRGLGPRLVFGLVNGREVASSEPDRNIRWEIYPSEVVNGVEVYKAQSANLIAGGVAGTVNIRTLAPLDYEGPSAVLRAGPVYYDGGVEFPNYDNWGSRISGSYVARLSDEFAVVFGATFQDQQNGYASFQGWGYNDDRLGGNPGDLNGDLVLDYTPWGMQTEIKMLEEQRTAFMGGAQWRPSSNFELQFDALWSEVTINEHQNQAWYCDGTCGNWANGNFGNYNAPGSSYTFDSDGNVVAATLANSFAQVNNIIAQYDEDKTLFVTGLNGEWTNGPWTIVGDLSYSEAQRDNTWRAIQSPVFPASMSFDTRAGITPFVTTSSNPADTSIQALQTWRNGSHDGPESVSDELTAAALTVSYDLGDGNLFSGFDGGLRVSTRTKAHNRFSATASVAAYTPIPSDLLWNYQIDAFTVPAILDGDFNAIWDLYTVTTPVENLADRWSVDEEVVEGFAMAEFASDNFGAPMRGNVGVRFVSVETSSSGFESVGGDPLQPLTIEHDYAEALPSLNVTWELNDDLLLRLGLARVIARPPLDELRAGRSIEDPGDPPPLTGFGGNPQLDPLLANQADLSLEYYFHEEALAAVAVYVKDVETNIGYFTSPVDIDGDIYQMTGPANGDGGRITGVELTFQTPFYFIPGMDDFGIYSNYAFVDSDIQEFYPFYDPVDGSGFAEHTATVDLWYNNGPFEARLGYKYHSPFTVIAGWNGSDVRTLEEESIWDASASYQFTDRLGVRFQVNNLFDEVARIYRDNDPDRLGRYDVYGRRYLLDFTYRIN</sequence>
<accession>A0A6I6MNH1</accession>
<dbReference type="SUPFAM" id="SSF56935">
    <property type="entry name" value="Porins"/>
    <property type="match status" value="1"/>
</dbReference>
<dbReference type="GO" id="GO:0009279">
    <property type="term" value="C:cell outer membrane"/>
    <property type="evidence" value="ECO:0007669"/>
    <property type="project" value="UniProtKB-SubCell"/>
</dbReference>
<evidence type="ECO:0000256" key="5">
    <source>
        <dbReference type="SAM" id="MobiDB-lite"/>
    </source>
</evidence>
<comment type="subcellular location">
    <subcellularLocation>
        <location evidence="1 4">Cell outer membrane</location>
    </subcellularLocation>
</comment>
<evidence type="ECO:0000256" key="4">
    <source>
        <dbReference type="RuleBase" id="RU003357"/>
    </source>
</evidence>
<dbReference type="PANTHER" id="PTHR40980:SF3">
    <property type="entry name" value="TONB-DEPENDENT RECEPTOR-LIKE BETA-BARREL DOMAIN-CONTAINING PROTEIN"/>
    <property type="match status" value="1"/>
</dbReference>
<dbReference type="AlphaFoldDB" id="A0A6I6MNH1"/>
<dbReference type="EMBL" id="CP047045">
    <property type="protein sequence ID" value="QGZ96239.1"/>
    <property type="molecule type" value="Genomic_DNA"/>
</dbReference>
<dbReference type="InterPro" id="IPR037066">
    <property type="entry name" value="Plug_dom_sf"/>
</dbReference>
<evidence type="ECO:0000259" key="7">
    <source>
        <dbReference type="Pfam" id="PF00593"/>
    </source>
</evidence>
<dbReference type="InterPro" id="IPR000531">
    <property type="entry name" value="Beta-barrel_TonB"/>
</dbReference>
<keyword evidence="3" id="KW-0998">Cell outer membrane</keyword>
<feature type="region of interest" description="Disordered" evidence="5">
    <location>
        <begin position="642"/>
        <end position="662"/>
    </location>
</feature>
<dbReference type="Pfam" id="PF07715">
    <property type="entry name" value="Plug"/>
    <property type="match status" value="1"/>
</dbReference>
<keyword evidence="2 4" id="KW-0472">Membrane</keyword>
<keyword evidence="10" id="KW-1185">Reference proteome</keyword>
<evidence type="ECO:0000256" key="3">
    <source>
        <dbReference type="ARBA" id="ARBA00023237"/>
    </source>
</evidence>
<dbReference type="RefSeq" id="WP_158767040.1">
    <property type="nucleotide sequence ID" value="NZ_CP047045.1"/>
</dbReference>
<feature type="domain" description="TonB-dependent receptor plug" evidence="8">
    <location>
        <begin position="59"/>
        <end position="162"/>
    </location>
</feature>